<evidence type="ECO:0000313" key="9">
    <source>
        <dbReference type="EMBL" id="MBB4924887.1"/>
    </source>
</evidence>
<comment type="caution">
    <text evidence="9">The sequence shown here is derived from an EMBL/GenBank/DDBJ whole genome shotgun (WGS) entry which is preliminary data.</text>
</comment>
<evidence type="ECO:0000256" key="3">
    <source>
        <dbReference type="ARBA" id="ARBA00022692"/>
    </source>
</evidence>
<accession>A0A7W7R3T1</accession>
<feature type="transmembrane region" description="Helical" evidence="7">
    <location>
        <begin position="130"/>
        <end position="153"/>
    </location>
</feature>
<evidence type="ECO:0000256" key="7">
    <source>
        <dbReference type="SAM" id="Phobius"/>
    </source>
</evidence>
<feature type="transmembrane region" description="Helical" evidence="7">
    <location>
        <begin position="66"/>
        <end position="86"/>
    </location>
</feature>
<feature type="transmembrane region" description="Helical" evidence="7">
    <location>
        <begin position="194"/>
        <end position="214"/>
    </location>
</feature>
<keyword evidence="6 7" id="KW-0472">Membrane</keyword>
<dbReference type="GO" id="GO:0016020">
    <property type="term" value="C:membrane"/>
    <property type="evidence" value="ECO:0007669"/>
    <property type="project" value="UniProtKB-SubCell"/>
</dbReference>
<keyword evidence="10" id="KW-1185">Reference proteome</keyword>
<feature type="transmembrane region" description="Helical" evidence="7">
    <location>
        <begin position="165"/>
        <end position="188"/>
    </location>
</feature>
<dbReference type="Proteomes" id="UP000540506">
    <property type="component" value="Unassembled WGS sequence"/>
</dbReference>
<feature type="transmembrane region" description="Helical" evidence="7">
    <location>
        <begin position="318"/>
        <end position="340"/>
    </location>
</feature>
<feature type="transmembrane region" description="Helical" evidence="7">
    <location>
        <begin position="6"/>
        <end position="23"/>
    </location>
</feature>
<dbReference type="GO" id="GO:0015297">
    <property type="term" value="F:antiporter activity"/>
    <property type="evidence" value="ECO:0007669"/>
    <property type="project" value="InterPro"/>
</dbReference>
<dbReference type="EMBL" id="JACHJV010000001">
    <property type="protein sequence ID" value="MBB4924887.1"/>
    <property type="molecule type" value="Genomic_DNA"/>
</dbReference>
<dbReference type="InterPro" id="IPR006153">
    <property type="entry name" value="Cation/H_exchanger_TM"/>
</dbReference>
<evidence type="ECO:0000256" key="5">
    <source>
        <dbReference type="ARBA" id="ARBA00023065"/>
    </source>
</evidence>
<organism evidence="9 10">
    <name type="scientific">Kitasatospora kifunensis</name>
    <name type="common">Streptomyces kifunensis</name>
    <dbReference type="NCBI Taxonomy" id="58351"/>
    <lineage>
        <taxon>Bacteria</taxon>
        <taxon>Bacillati</taxon>
        <taxon>Actinomycetota</taxon>
        <taxon>Actinomycetes</taxon>
        <taxon>Kitasatosporales</taxon>
        <taxon>Streptomycetaceae</taxon>
        <taxon>Kitasatospora</taxon>
    </lineage>
</organism>
<feature type="domain" description="Cation/H+ exchanger transmembrane" evidence="8">
    <location>
        <begin position="19"/>
        <end position="400"/>
    </location>
</feature>
<evidence type="ECO:0000313" key="10">
    <source>
        <dbReference type="Proteomes" id="UP000540506"/>
    </source>
</evidence>
<dbReference type="RefSeq" id="WP_184936759.1">
    <property type="nucleotide sequence ID" value="NZ_JACHJV010000001.1"/>
</dbReference>
<reference evidence="9 10" key="1">
    <citation type="submission" date="2020-08" db="EMBL/GenBank/DDBJ databases">
        <title>Sequencing the genomes of 1000 actinobacteria strains.</title>
        <authorList>
            <person name="Klenk H.-P."/>
        </authorList>
    </citation>
    <scope>NUCLEOTIDE SEQUENCE [LARGE SCALE GENOMIC DNA]</scope>
    <source>
        <strain evidence="9 10">DSM 41654</strain>
    </source>
</reference>
<keyword evidence="2" id="KW-0813">Transport</keyword>
<evidence type="ECO:0000256" key="1">
    <source>
        <dbReference type="ARBA" id="ARBA00004141"/>
    </source>
</evidence>
<dbReference type="InterPro" id="IPR050794">
    <property type="entry name" value="CPA2_transporter"/>
</dbReference>
<keyword evidence="5" id="KW-0406">Ion transport</keyword>
<dbReference type="PANTHER" id="PTHR32468">
    <property type="entry name" value="CATION/H + ANTIPORTER"/>
    <property type="match status" value="1"/>
</dbReference>
<name>A0A7W7R3T1_KITKI</name>
<dbReference type="Pfam" id="PF00999">
    <property type="entry name" value="Na_H_Exchanger"/>
    <property type="match status" value="1"/>
</dbReference>
<sequence>MSSTQAQALFLALAVVLALARLLGAAARRIGQPAVLGEILSGILIGPTFFHGALAHHLLPPLVLPYLGALAGLGLALFMFLTGFELEHALLRSQGRTAASVALCSTALPFALGALLAVRLLPYHAVHSHLGFILFLGTAMAVTAFPVLARILADRQMMQTPTGGLALASAAASDVLAWLLLALVVVVSGGPAQWRLLLVPAYLALLLGVVRPVLRRVLTAEGVRTRDGRGTPSPGAVAAVLGGLMLSCWATEWMGLHYIFGAFVFGAALPRGDTRSVPDPAHGIADGLRSLGVVFLLPIFFVTAGLNVDLSHLGSRGWWELALILLTAVVGKGLGAFVGARARRLPLRQAGVLAVLMNARGLTELVILSVGLQLGMLDRPLYSLMVLMAVVTTFMTGPVLWLLHPDTRVEQDRLEVAPPGQGALAEHQPTGAAPVA</sequence>
<protein>
    <submittedName>
        <fullName evidence="9">Kef-type K+ transport system membrane component KefB</fullName>
    </submittedName>
</protein>
<dbReference type="PANTHER" id="PTHR32468:SF0">
    <property type="entry name" value="K(+)_H(+) ANTIPORTER 1"/>
    <property type="match status" value="1"/>
</dbReference>
<evidence type="ECO:0000259" key="8">
    <source>
        <dbReference type="Pfam" id="PF00999"/>
    </source>
</evidence>
<gene>
    <name evidence="9" type="ORF">FHR34_003880</name>
</gene>
<dbReference type="GO" id="GO:1902600">
    <property type="term" value="P:proton transmembrane transport"/>
    <property type="evidence" value="ECO:0007669"/>
    <property type="project" value="InterPro"/>
</dbReference>
<dbReference type="AlphaFoldDB" id="A0A7W7R3T1"/>
<keyword evidence="3 7" id="KW-0812">Transmembrane</keyword>
<feature type="transmembrane region" description="Helical" evidence="7">
    <location>
        <begin position="286"/>
        <end position="306"/>
    </location>
</feature>
<dbReference type="Gene3D" id="1.20.1530.20">
    <property type="match status" value="1"/>
</dbReference>
<feature type="transmembrane region" description="Helical" evidence="7">
    <location>
        <begin position="35"/>
        <end position="54"/>
    </location>
</feature>
<feature type="transmembrane region" description="Helical" evidence="7">
    <location>
        <begin position="352"/>
        <end position="375"/>
    </location>
</feature>
<feature type="transmembrane region" description="Helical" evidence="7">
    <location>
        <begin position="98"/>
        <end position="118"/>
    </location>
</feature>
<evidence type="ECO:0000256" key="4">
    <source>
        <dbReference type="ARBA" id="ARBA00022989"/>
    </source>
</evidence>
<keyword evidence="4 7" id="KW-1133">Transmembrane helix</keyword>
<evidence type="ECO:0000256" key="6">
    <source>
        <dbReference type="ARBA" id="ARBA00023136"/>
    </source>
</evidence>
<comment type="subcellular location">
    <subcellularLocation>
        <location evidence="1">Membrane</location>
        <topology evidence="1">Multi-pass membrane protein</topology>
    </subcellularLocation>
</comment>
<dbReference type="InterPro" id="IPR038770">
    <property type="entry name" value="Na+/solute_symporter_sf"/>
</dbReference>
<evidence type="ECO:0000256" key="2">
    <source>
        <dbReference type="ARBA" id="ARBA00022448"/>
    </source>
</evidence>
<feature type="transmembrane region" description="Helical" evidence="7">
    <location>
        <begin position="381"/>
        <end position="403"/>
    </location>
</feature>
<proteinExistence type="predicted"/>